<accession>A0A811VHI5</accession>
<dbReference type="EMBL" id="CAJHJT010000056">
    <property type="protein sequence ID" value="CAD7014750.1"/>
    <property type="molecule type" value="Genomic_DNA"/>
</dbReference>
<feature type="signal peptide" evidence="1">
    <location>
        <begin position="1"/>
        <end position="23"/>
    </location>
</feature>
<gene>
    <name evidence="2" type="ORF">CCAP1982_LOCUS22727</name>
</gene>
<comment type="caution">
    <text evidence="2">The sequence shown here is derived from an EMBL/GenBank/DDBJ whole genome shotgun (WGS) entry which is preliminary data.</text>
</comment>
<dbReference type="OrthoDB" id="7918794at2759"/>
<organism evidence="2 3">
    <name type="scientific">Ceratitis capitata</name>
    <name type="common">Mediterranean fruit fly</name>
    <name type="synonym">Tephritis capitata</name>
    <dbReference type="NCBI Taxonomy" id="7213"/>
    <lineage>
        <taxon>Eukaryota</taxon>
        <taxon>Metazoa</taxon>
        <taxon>Ecdysozoa</taxon>
        <taxon>Arthropoda</taxon>
        <taxon>Hexapoda</taxon>
        <taxon>Insecta</taxon>
        <taxon>Pterygota</taxon>
        <taxon>Neoptera</taxon>
        <taxon>Endopterygota</taxon>
        <taxon>Diptera</taxon>
        <taxon>Brachycera</taxon>
        <taxon>Muscomorpha</taxon>
        <taxon>Tephritoidea</taxon>
        <taxon>Tephritidae</taxon>
        <taxon>Ceratitis</taxon>
        <taxon>Ceratitis</taxon>
    </lineage>
</organism>
<dbReference type="Proteomes" id="UP000606786">
    <property type="component" value="Unassembled WGS sequence"/>
</dbReference>
<reference evidence="2" key="1">
    <citation type="submission" date="2020-11" db="EMBL/GenBank/DDBJ databases">
        <authorList>
            <person name="Whitehead M."/>
        </authorList>
    </citation>
    <scope>NUCLEOTIDE SEQUENCE</scope>
    <source>
        <strain evidence="2">EGII</strain>
    </source>
</reference>
<proteinExistence type="predicted"/>
<sequence length="71" mass="7934">MNKYLVCFALFLAVICCLSAVEAAPAPEQLLDWQTAIQKIIGAYERRYPGPSKVYPAEVAHVVDPNHLYLN</sequence>
<name>A0A811VHI5_CERCA</name>
<dbReference type="KEGG" id="ccat:105665358"/>
<protein>
    <submittedName>
        <fullName evidence="2">(Mediterranean fruit fly) hypothetical protein</fullName>
    </submittedName>
</protein>
<dbReference type="AlphaFoldDB" id="A0A811VHI5"/>
<feature type="chain" id="PRO_5032743649" evidence="1">
    <location>
        <begin position="24"/>
        <end position="71"/>
    </location>
</feature>
<evidence type="ECO:0000256" key="1">
    <source>
        <dbReference type="SAM" id="SignalP"/>
    </source>
</evidence>
<keyword evidence="3" id="KW-1185">Reference proteome</keyword>
<evidence type="ECO:0000313" key="3">
    <source>
        <dbReference type="Proteomes" id="UP000606786"/>
    </source>
</evidence>
<evidence type="ECO:0000313" key="2">
    <source>
        <dbReference type="EMBL" id="CAD7014750.1"/>
    </source>
</evidence>
<keyword evidence="1" id="KW-0732">Signal</keyword>